<sequence>MRVRPREILSGPIPKVRRSDESPPLQRRRSFPFPLKQLLSLSMVLMVTPFPSRFKPPPDPPPPDLPPWSLCKSRPFKARFLIVPPEPPEPPDVPLLLAPLLHTLESSINPVVFLPRCSSLVPVAVASPLRFQHSSSFQLEPQFIFAETSSLLVKLSKGVSCLKMSPLPLNEDIVLPLNLTLPQFEDVASDRDLLSLPLYEDVTLCSPPLVPQYGVGTRTFVLLALVSMVSGNDASKNGGLGWCIHGMDEAHDSQSSARILYVVSTFAAEALTLQVALPSASSAGFSKLQEIWDSIVLFSALHSGMDLNEIAGCLLSNLATLFSPLSFNFYQCMALCLAVAIAMCVFFRLCSSITLF</sequence>
<feature type="transmembrane region" description="Helical" evidence="2">
    <location>
        <begin position="327"/>
        <end position="350"/>
    </location>
</feature>
<keyword evidence="2" id="KW-0472">Membrane</keyword>
<keyword evidence="4" id="KW-1185">Reference proteome</keyword>
<proteinExistence type="predicted"/>
<dbReference type="EMBL" id="JAGKQM010000007">
    <property type="protein sequence ID" value="KAH0918247.1"/>
    <property type="molecule type" value="Genomic_DNA"/>
</dbReference>
<evidence type="ECO:0000256" key="1">
    <source>
        <dbReference type="SAM" id="MobiDB-lite"/>
    </source>
</evidence>
<keyword evidence="2" id="KW-1133">Transmembrane helix</keyword>
<reference evidence="3 4" key="1">
    <citation type="submission" date="2021-05" db="EMBL/GenBank/DDBJ databases">
        <title>Genome Assembly of Synthetic Allotetraploid Brassica napus Reveals Homoeologous Exchanges between Subgenomes.</title>
        <authorList>
            <person name="Davis J.T."/>
        </authorList>
    </citation>
    <scope>NUCLEOTIDE SEQUENCE [LARGE SCALE GENOMIC DNA]</scope>
    <source>
        <strain evidence="4">cv. Da-Ae</strain>
        <tissue evidence="3">Seedling</tissue>
    </source>
</reference>
<evidence type="ECO:0000256" key="2">
    <source>
        <dbReference type="SAM" id="Phobius"/>
    </source>
</evidence>
<comment type="caution">
    <text evidence="3">The sequence shown here is derived from an EMBL/GenBank/DDBJ whole genome shotgun (WGS) entry which is preliminary data.</text>
</comment>
<evidence type="ECO:0000313" key="4">
    <source>
        <dbReference type="Proteomes" id="UP000824890"/>
    </source>
</evidence>
<organism evidence="3 4">
    <name type="scientific">Brassica napus</name>
    <name type="common">Rape</name>
    <dbReference type="NCBI Taxonomy" id="3708"/>
    <lineage>
        <taxon>Eukaryota</taxon>
        <taxon>Viridiplantae</taxon>
        <taxon>Streptophyta</taxon>
        <taxon>Embryophyta</taxon>
        <taxon>Tracheophyta</taxon>
        <taxon>Spermatophyta</taxon>
        <taxon>Magnoliopsida</taxon>
        <taxon>eudicotyledons</taxon>
        <taxon>Gunneridae</taxon>
        <taxon>Pentapetalae</taxon>
        <taxon>rosids</taxon>
        <taxon>malvids</taxon>
        <taxon>Brassicales</taxon>
        <taxon>Brassicaceae</taxon>
        <taxon>Brassiceae</taxon>
        <taxon>Brassica</taxon>
    </lineage>
</organism>
<accession>A0ABQ8CN33</accession>
<gene>
    <name evidence="3" type="ORF">HID58_025907</name>
</gene>
<feature type="region of interest" description="Disordered" evidence="1">
    <location>
        <begin position="1"/>
        <end position="28"/>
    </location>
</feature>
<keyword evidence="2" id="KW-0812">Transmembrane</keyword>
<name>A0ABQ8CN33_BRANA</name>
<dbReference type="Proteomes" id="UP000824890">
    <property type="component" value="Unassembled WGS sequence"/>
</dbReference>
<evidence type="ECO:0000313" key="3">
    <source>
        <dbReference type="EMBL" id="KAH0918247.1"/>
    </source>
</evidence>
<protein>
    <submittedName>
        <fullName evidence="3">Uncharacterized protein</fullName>
    </submittedName>
</protein>